<accession>A0ABN8W2J9</accession>
<evidence type="ECO:0000256" key="1">
    <source>
        <dbReference type="SAM" id="Phobius"/>
    </source>
</evidence>
<dbReference type="Proteomes" id="UP001154272">
    <property type="component" value="Unassembled WGS sequence"/>
</dbReference>
<organism evidence="2 3">
    <name type="scientific">Commensalibacter papalotli</name>
    <name type="common">ex Botero et al. 2024</name>
    <dbReference type="NCBI Taxonomy" id="2972766"/>
    <lineage>
        <taxon>Bacteria</taxon>
        <taxon>Pseudomonadati</taxon>
        <taxon>Pseudomonadota</taxon>
        <taxon>Alphaproteobacteria</taxon>
        <taxon>Acetobacterales</taxon>
        <taxon>Acetobacteraceae</taxon>
    </lineage>
</organism>
<comment type="caution">
    <text evidence="2">The sequence shown here is derived from an EMBL/GenBank/DDBJ whole genome shotgun (WGS) entry which is preliminary data.</text>
</comment>
<proteinExistence type="predicted"/>
<dbReference type="EMBL" id="CAMXCH010000001">
    <property type="protein sequence ID" value="CAI3926965.1"/>
    <property type="molecule type" value="Genomic_DNA"/>
</dbReference>
<keyword evidence="1" id="KW-0472">Membrane</keyword>
<reference evidence="2" key="1">
    <citation type="submission" date="2022-10" db="EMBL/GenBank/DDBJ databases">
        <authorList>
            <person name="Botero Cardona J."/>
        </authorList>
    </citation>
    <scope>NUCLEOTIDE SEQUENCE</scope>
    <source>
        <strain evidence="2">R-83534</strain>
    </source>
</reference>
<name>A0ABN8W2J9_9PROT</name>
<keyword evidence="3" id="KW-1185">Reference proteome</keyword>
<evidence type="ECO:0000313" key="3">
    <source>
        <dbReference type="Proteomes" id="UP001154272"/>
    </source>
</evidence>
<sequence>MKSTIRGMFMLGRGKREGIHEFSNSSDSVLSALAPWIALAVVGNLLPLLMMKFKDTHAVYISVSIFLVKICSLLITVAIIHAFAVLWKHEDYWKQTTVAVLWCFWVPILDCILFFMIVGLLFSGSPNILMALLGLASILYLAYSLWLNWFVIKVGLQTTAARSAVIVVTLITASMVIYGIFMMHNYPYMMQMAHDLQQQMQHQAKSAQ</sequence>
<keyword evidence="1" id="KW-1133">Transmembrane helix</keyword>
<evidence type="ECO:0008006" key="4">
    <source>
        <dbReference type="Google" id="ProtNLM"/>
    </source>
</evidence>
<feature type="transmembrane region" description="Helical" evidence="1">
    <location>
        <begin position="164"/>
        <end position="183"/>
    </location>
</feature>
<keyword evidence="1" id="KW-0812">Transmembrane</keyword>
<feature type="transmembrane region" description="Helical" evidence="1">
    <location>
        <begin position="129"/>
        <end position="152"/>
    </location>
</feature>
<gene>
    <name evidence="2" type="ORF">R83534S58_LOCUS290</name>
</gene>
<evidence type="ECO:0000313" key="2">
    <source>
        <dbReference type="EMBL" id="CAI3926965.1"/>
    </source>
</evidence>
<protein>
    <recommendedName>
        <fullName evidence="4">Yip1 domain-containing protein</fullName>
    </recommendedName>
</protein>
<feature type="transmembrane region" description="Helical" evidence="1">
    <location>
        <begin position="99"/>
        <end position="122"/>
    </location>
</feature>
<feature type="transmembrane region" description="Helical" evidence="1">
    <location>
        <begin position="33"/>
        <end position="51"/>
    </location>
</feature>
<dbReference type="RefSeq" id="WP_051461866.1">
    <property type="nucleotide sequence ID" value="NZ_CAMXCH010000001.1"/>
</dbReference>
<feature type="transmembrane region" description="Helical" evidence="1">
    <location>
        <begin position="58"/>
        <end position="87"/>
    </location>
</feature>